<protein>
    <submittedName>
        <fullName evidence="1">Replication-relaxation</fullName>
    </submittedName>
</protein>
<proteinExistence type="predicted"/>
<dbReference type="InterPro" id="IPR025855">
    <property type="entry name" value="Replic_Relax"/>
</dbReference>
<evidence type="ECO:0000313" key="2">
    <source>
        <dbReference type="Proteomes" id="UP000198618"/>
    </source>
</evidence>
<dbReference type="Pfam" id="PF13814">
    <property type="entry name" value="Replic_Relax"/>
    <property type="match status" value="1"/>
</dbReference>
<evidence type="ECO:0000313" key="1">
    <source>
        <dbReference type="EMBL" id="SET23556.1"/>
    </source>
</evidence>
<dbReference type="OrthoDB" id="2453368at2"/>
<dbReference type="Proteomes" id="UP000198618">
    <property type="component" value="Unassembled WGS sequence"/>
</dbReference>
<organism evidence="1 2">
    <name type="scientific">Oceanobacillus limi</name>
    <dbReference type="NCBI Taxonomy" id="930131"/>
    <lineage>
        <taxon>Bacteria</taxon>
        <taxon>Bacillati</taxon>
        <taxon>Bacillota</taxon>
        <taxon>Bacilli</taxon>
        <taxon>Bacillales</taxon>
        <taxon>Bacillaceae</taxon>
        <taxon>Oceanobacillus</taxon>
    </lineage>
</organism>
<sequence>MKEEIILRKSARQRLEVKASDLEYLAFLEQQRLLSVQQFYQAYSALFNNRLKDYSFKNRLRKFEEYNLIRSNYYSNGFEGERFKYVTVGSKSIELLIENKFLDGSYNKSKIYKFNQKKNVLHYLATQKAVINILTKLNESLIIELNSKQVKYGLLYNENLFSISPAHLRYEEWIPEFRNLHRQNKGAFHSKVAKYMTQSNTSNLRSGKTMTIVKPDWIIKVEPRKKRKPVYLNIELDLSTEPIETLTEKVFKYAIVAENNPEEQHHLCIVIADNSFSNRSQFGTGIKRTQNIIKRFKEDKAVMQRIKESSLIVMVHPLSRIEEKIHQNLCKYS</sequence>
<dbReference type="EMBL" id="FOHE01000007">
    <property type="protein sequence ID" value="SET23556.1"/>
    <property type="molecule type" value="Genomic_DNA"/>
</dbReference>
<accession>A0A1I0CUQ4</accession>
<dbReference type="AlphaFoldDB" id="A0A1I0CUQ4"/>
<gene>
    <name evidence="1" type="ORF">SAMN05216389_10794</name>
</gene>
<reference evidence="1 2" key="1">
    <citation type="submission" date="2016-10" db="EMBL/GenBank/DDBJ databases">
        <authorList>
            <person name="de Groot N.N."/>
        </authorList>
    </citation>
    <scope>NUCLEOTIDE SEQUENCE [LARGE SCALE GENOMIC DNA]</scope>
    <source>
        <strain evidence="1 2">IBRC-M 10780</strain>
    </source>
</reference>
<keyword evidence="2" id="KW-1185">Reference proteome</keyword>
<name>A0A1I0CUQ4_9BACI</name>
<dbReference type="RefSeq" id="WP_090869196.1">
    <property type="nucleotide sequence ID" value="NZ_FOHE01000007.1"/>
</dbReference>